<dbReference type="FunCoup" id="A0A7R8V7T0">
    <property type="interactions" value="80"/>
</dbReference>
<accession>A0A7R8V7T0</accession>
<evidence type="ECO:0008006" key="3">
    <source>
        <dbReference type="Google" id="ProtNLM"/>
    </source>
</evidence>
<dbReference type="OrthoDB" id="8186948at2759"/>
<organism evidence="1 2">
    <name type="scientific">Hermetia illucens</name>
    <name type="common">Black soldier fly</name>
    <dbReference type="NCBI Taxonomy" id="343691"/>
    <lineage>
        <taxon>Eukaryota</taxon>
        <taxon>Metazoa</taxon>
        <taxon>Ecdysozoa</taxon>
        <taxon>Arthropoda</taxon>
        <taxon>Hexapoda</taxon>
        <taxon>Insecta</taxon>
        <taxon>Pterygota</taxon>
        <taxon>Neoptera</taxon>
        <taxon>Endopterygota</taxon>
        <taxon>Diptera</taxon>
        <taxon>Brachycera</taxon>
        <taxon>Stratiomyomorpha</taxon>
        <taxon>Stratiomyidae</taxon>
        <taxon>Hermetiinae</taxon>
        <taxon>Hermetia</taxon>
    </lineage>
</organism>
<dbReference type="Proteomes" id="UP000594454">
    <property type="component" value="Chromosome 6"/>
</dbReference>
<reference evidence="1 2" key="1">
    <citation type="submission" date="2020-11" db="EMBL/GenBank/DDBJ databases">
        <authorList>
            <person name="Wallbank WR R."/>
            <person name="Pardo Diaz C."/>
            <person name="Kozak K."/>
            <person name="Martin S."/>
            <person name="Jiggins C."/>
            <person name="Moest M."/>
            <person name="Warren A I."/>
            <person name="Generalovic N T."/>
            <person name="Byers J.R.P. K."/>
            <person name="Montejo-Kovacevich G."/>
            <person name="Yen C E."/>
        </authorList>
    </citation>
    <scope>NUCLEOTIDE SEQUENCE [LARGE SCALE GENOMIC DNA]</scope>
</reference>
<dbReference type="AlphaFoldDB" id="A0A7R8V7T0"/>
<gene>
    <name evidence="1" type="ORF">HERILL_LOCUS15980</name>
</gene>
<evidence type="ECO:0000313" key="1">
    <source>
        <dbReference type="EMBL" id="CAD7093712.1"/>
    </source>
</evidence>
<proteinExistence type="predicted"/>
<evidence type="ECO:0000313" key="2">
    <source>
        <dbReference type="Proteomes" id="UP000594454"/>
    </source>
</evidence>
<sequence>MTMAACYANYDMSLSQGVPQHQQHHQVHHVPVSMHQQGRMSGAVSAAPNVTPQKDYSTPLHVDCSVEYELPNQPKPPAGQRVEPLLMIHPCYFRKMESQRRSPFVNNMPNSSRSNMNALNCAAEVTLSNLRWDLPDRSPMATVPSNYQAGPDSTPTIMRDDKHTLSEKYRRQYLRSHRLHPYMMTAGAVGSTFPQLTATAFPQMQQVSCFNV</sequence>
<name>A0A7R8V7T0_HERIL</name>
<protein>
    <recommendedName>
        <fullName evidence="3">Centrosomal and chromosomal factor</fullName>
    </recommendedName>
</protein>
<dbReference type="EMBL" id="LR899014">
    <property type="protein sequence ID" value="CAD7093712.1"/>
    <property type="molecule type" value="Genomic_DNA"/>
</dbReference>
<keyword evidence="2" id="KW-1185">Reference proteome</keyword>
<dbReference type="InParanoid" id="A0A7R8V7T0"/>